<dbReference type="SUPFAM" id="SSF53448">
    <property type="entry name" value="Nucleotide-diphospho-sugar transferases"/>
    <property type="match status" value="1"/>
</dbReference>
<dbReference type="Pfam" id="PF13641">
    <property type="entry name" value="Glyco_tranf_2_3"/>
    <property type="match status" value="1"/>
</dbReference>
<comment type="caution">
    <text evidence="10">The sequence shown here is derived from an EMBL/GenBank/DDBJ whole genome shotgun (WGS) entry which is preliminary data.</text>
</comment>
<evidence type="ECO:0000256" key="2">
    <source>
        <dbReference type="ARBA" id="ARBA00022676"/>
    </source>
</evidence>
<dbReference type="PANTHER" id="PTHR43867:SF2">
    <property type="entry name" value="CELLULOSE SYNTHASE CATALYTIC SUBUNIT A [UDP-FORMING]"/>
    <property type="match status" value="1"/>
</dbReference>
<feature type="transmembrane region" description="Helical" evidence="8">
    <location>
        <begin position="235"/>
        <end position="254"/>
    </location>
</feature>
<evidence type="ECO:0000256" key="4">
    <source>
        <dbReference type="ARBA" id="ARBA00022692"/>
    </source>
</evidence>
<protein>
    <submittedName>
        <fullName evidence="10">Cellulose synthase/poly-beta-1,6-N-acetylglucosamine synthase-like glycosyltransferase</fullName>
    </submittedName>
</protein>
<dbReference type="Proteomes" id="UP000240800">
    <property type="component" value="Unassembled WGS sequence"/>
</dbReference>
<dbReference type="Gene3D" id="3.90.550.10">
    <property type="entry name" value="Spore Coat Polysaccharide Biosynthesis Protein SpsA, Chain A"/>
    <property type="match status" value="1"/>
</dbReference>
<dbReference type="Pfam" id="PF05157">
    <property type="entry name" value="MshEN"/>
    <property type="match status" value="1"/>
</dbReference>
<evidence type="ECO:0000313" key="11">
    <source>
        <dbReference type="Proteomes" id="UP000240800"/>
    </source>
</evidence>
<gene>
    <name evidence="10" type="ORF">C8J29_101231</name>
</gene>
<evidence type="ECO:0000256" key="7">
    <source>
        <dbReference type="SAM" id="MobiDB-lite"/>
    </source>
</evidence>
<keyword evidence="3" id="KW-0808">Transferase</keyword>
<feature type="domain" description="Type II secretion system protein GspE N-terminal" evidence="9">
    <location>
        <begin position="125"/>
        <end position="208"/>
    </location>
</feature>
<evidence type="ECO:0000256" key="6">
    <source>
        <dbReference type="ARBA" id="ARBA00023136"/>
    </source>
</evidence>
<feature type="region of interest" description="Disordered" evidence="7">
    <location>
        <begin position="41"/>
        <end position="67"/>
    </location>
</feature>
<sequence length="678" mass="74858">MPHPWRRGDLKKIAGHRHRGLRSLNPAEGWFRVQRKGAALPALPDSLPQIRPGRAPTAPRPLPSPAEASEPLGVMLLREGHLAPHRIVAALRHGGRPAAPLADVLLAEGALSEDEILAMMARRSGLPVLDPAAEPPDPRLIDRLGVRDCLREGLLPLRDTGSAVLIAAAAPESFRRHRPRLEELFGTVIPALATRSSIEAALHAVRADAIGAAAELRVAPEESCRDWRTGQMTRLAALAGLALVAGLALSPGLVLLALTAWALLALACGTGLRLATAVATLRRRPPEPPSPPLLHLPMVSIIVALYREEDIAGRLVARLGRLDYPHDRLEILLVVEEADRRTRRALLEARLPPWMRIVISPKGSIRTKPRALNVALDHCRGSIVGVYDAEDAPEPDQIRRVVEGFSRRGSHVACLQGRLDYYNPRTNWLSRCFTIEYAAWFRLMLPGLDRLGLVVPLGGTTLFFRRAALEELGAWDAHNVTEDADLGIRLARHGYRTALIDTVTAEEANCRAIPWIKQRSRWIKGFMITWAVHMRAPRLLWRQLGPWRFAGFQVMFLGSISQTLLAPVLWSFWLLALGLPHPVAPLVPVPLLWSMIGLLLGSEGTAIALSILALRQTRHRLNPLWAPTLHLYNPLATFAAYKALWELLSAPFYWDKTCHGVFDAQARGRPLLQGFRPA</sequence>
<dbReference type="SUPFAM" id="SSF160246">
    <property type="entry name" value="EspE N-terminal domain-like"/>
    <property type="match status" value="1"/>
</dbReference>
<accession>A0ABX5JEY6</accession>
<keyword evidence="11" id="KW-1185">Reference proteome</keyword>
<dbReference type="InterPro" id="IPR037257">
    <property type="entry name" value="T2SS_E_N_sf"/>
</dbReference>
<dbReference type="InterPro" id="IPR050321">
    <property type="entry name" value="Glycosyltr_2/OpgH_subfam"/>
</dbReference>
<keyword evidence="6 8" id="KW-0472">Membrane</keyword>
<evidence type="ECO:0000256" key="3">
    <source>
        <dbReference type="ARBA" id="ARBA00022679"/>
    </source>
</evidence>
<organism evidence="10 11">
    <name type="scientific">Cereibacter johrii</name>
    <dbReference type="NCBI Taxonomy" id="445629"/>
    <lineage>
        <taxon>Bacteria</taxon>
        <taxon>Pseudomonadati</taxon>
        <taxon>Pseudomonadota</taxon>
        <taxon>Alphaproteobacteria</taxon>
        <taxon>Rhodobacterales</taxon>
        <taxon>Paracoccaceae</taxon>
        <taxon>Cereibacter</taxon>
    </lineage>
</organism>
<dbReference type="PANTHER" id="PTHR43867">
    <property type="entry name" value="CELLULOSE SYNTHASE CATALYTIC SUBUNIT A [UDP-FORMING]"/>
    <property type="match status" value="1"/>
</dbReference>
<comment type="subcellular location">
    <subcellularLocation>
        <location evidence="1">Membrane</location>
        <topology evidence="1">Multi-pass membrane protein</topology>
    </subcellularLocation>
</comment>
<evidence type="ECO:0000313" key="10">
    <source>
        <dbReference type="EMBL" id="PTM81296.1"/>
    </source>
</evidence>
<dbReference type="InterPro" id="IPR007831">
    <property type="entry name" value="T2SS_GspE_N"/>
</dbReference>
<evidence type="ECO:0000256" key="8">
    <source>
        <dbReference type="SAM" id="Phobius"/>
    </source>
</evidence>
<feature type="transmembrane region" description="Helical" evidence="8">
    <location>
        <begin position="554"/>
        <end position="579"/>
    </location>
</feature>
<dbReference type="InterPro" id="IPR029044">
    <property type="entry name" value="Nucleotide-diphossugar_trans"/>
</dbReference>
<keyword evidence="5 8" id="KW-1133">Transmembrane helix</keyword>
<evidence type="ECO:0000259" key="9">
    <source>
        <dbReference type="Pfam" id="PF05157"/>
    </source>
</evidence>
<reference evidence="10 11" key="1">
    <citation type="submission" date="2018-04" db="EMBL/GenBank/DDBJ databases">
        <title>Genomic Encyclopedia of Type Strains, Phase III (KMG-III): the genomes of soil and plant-associated and newly described type strains.</title>
        <authorList>
            <person name="Whitman W."/>
        </authorList>
    </citation>
    <scope>NUCLEOTIDE SEQUENCE [LARGE SCALE GENOMIC DNA]</scope>
    <source>
        <strain evidence="10 11">JA192</strain>
    </source>
</reference>
<keyword evidence="2" id="KW-0328">Glycosyltransferase</keyword>
<name>A0ABX5JEY6_9RHOB</name>
<evidence type="ECO:0000256" key="5">
    <source>
        <dbReference type="ARBA" id="ARBA00022989"/>
    </source>
</evidence>
<feature type="transmembrane region" description="Helical" evidence="8">
    <location>
        <begin position="591"/>
        <end position="614"/>
    </location>
</feature>
<proteinExistence type="predicted"/>
<evidence type="ECO:0000256" key="1">
    <source>
        <dbReference type="ARBA" id="ARBA00004141"/>
    </source>
</evidence>
<keyword evidence="4 8" id="KW-0812">Transmembrane</keyword>
<dbReference type="EMBL" id="PZZW01000001">
    <property type="protein sequence ID" value="PTM81296.1"/>
    <property type="molecule type" value="Genomic_DNA"/>
</dbReference>